<dbReference type="OrthoDB" id="9789543at2"/>
<evidence type="ECO:0000256" key="1">
    <source>
        <dbReference type="ARBA" id="ARBA00007637"/>
    </source>
</evidence>
<dbReference type="RefSeq" id="WP_050739537.1">
    <property type="nucleotide sequence ID" value="NZ_LGYO01000012.1"/>
</dbReference>
<evidence type="ECO:0000313" key="3">
    <source>
        <dbReference type="EMBL" id="KNZ42534.1"/>
    </source>
</evidence>
<sequence>MEKLFIIGGFGFIGKNLIINLISEYDIVVVDRKLEQCFKSQYPKLKFYACDLINDNNIEEILYKESPQYIINLVSIVTAERNIDMFDDMININLKVLLKLYNASKNLKSLKLFLHFGSGEEYGNIKSPFYEIDRENPNSPYALCKQITTNTAIMLHQNFEFPITVVRPGNLFGQYQEESKFIPYIINQLMNNNTIITTPGEQKRDFIYVNDFAKGIKLMLRNSRNFIGEIVNLSSGDSVTLKKLMEFCKRYINSDSVIDFGGIPYRENEIMDFKLDISKFKDNIDEKFSVDIFMGLIDYIESKRF</sequence>
<dbReference type="Pfam" id="PF01370">
    <property type="entry name" value="Epimerase"/>
    <property type="match status" value="1"/>
</dbReference>
<evidence type="ECO:0000313" key="4">
    <source>
        <dbReference type="Proteomes" id="UP000036873"/>
    </source>
</evidence>
<dbReference type="AlphaFoldDB" id="A0A0L6U1Y7"/>
<comment type="caution">
    <text evidence="3">The sequence shown here is derived from an EMBL/GenBank/DDBJ whole genome shotgun (WGS) entry which is preliminary data.</text>
</comment>
<dbReference type="InterPro" id="IPR036291">
    <property type="entry name" value="NAD(P)-bd_dom_sf"/>
</dbReference>
<dbReference type="EMBL" id="LGYO01000012">
    <property type="protein sequence ID" value="KNZ42534.1"/>
    <property type="molecule type" value="Genomic_DNA"/>
</dbReference>
<protein>
    <recommendedName>
        <fullName evidence="2">NAD-dependent epimerase/dehydratase domain-containing protein</fullName>
    </recommendedName>
</protein>
<dbReference type="Gene3D" id="3.40.50.720">
    <property type="entry name" value="NAD(P)-binding Rossmann-like Domain"/>
    <property type="match status" value="1"/>
</dbReference>
<dbReference type="InterPro" id="IPR001509">
    <property type="entry name" value="Epimerase_deHydtase"/>
</dbReference>
<dbReference type="Proteomes" id="UP000036873">
    <property type="component" value="Unassembled WGS sequence"/>
</dbReference>
<dbReference type="PANTHER" id="PTHR43000">
    <property type="entry name" value="DTDP-D-GLUCOSE 4,6-DEHYDRATASE-RELATED"/>
    <property type="match status" value="1"/>
</dbReference>
<dbReference type="SUPFAM" id="SSF51735">
    <property type="entry name" value="NAD(P)-binding Rossmann-fold domains"/>
    <property type="match status" value="1"/>
</dbReference>
<evidence type="ECO:0000259" key="2">
    <source>
        <dbReference type="Pfam" id="PF01370"/>
    </source>
</evidence>
<organism evidence="3 4">
    <name type="scientific">Acetobacterium bakii</name>
    <dbReference type="NCBI Taxonomy" id="52689"/>
    <lineage>
        <taxon>Bacteria</taxon>
        <taxon>Bacillati</taxon>
        <taxon>Bacillota</taxon>
        <taxon>Clostridia</taxon>
        <taxon>Eubacteriales</taxon>
        <taxon>Eubacteriaceae</taxon>
        <taxon>Acetobacterium</taxon>
    </lineage>
</organism>
<dbReference type="STRING" id="52689.AKG39_06350"/>
<gene>
    <name evidence="3" type="ORF">AKG39_06350</name>
</gene>
<comment type="similarity">
    <text evidence="1">Belongs to the NAD(P)-dependent epimerase/dehydratase family.</text>
</comment>
<proteinExistence type="inferred from homology"/>
<accession>A0A0L6U1Y7</accession>
<feature type="domain" description="NAD-dependent epimerase/dehydratase" evidence="2">
    <location>
        <begin position="5"/>
        <end position="233"/>
    </location>
</feature>
<keyword evidence="4" id="KW-1185">Reference proteome</keyword>
<reference evidence="4" key="1">
    <citation type="submission" date="2015-07" db="EMBL/GenBank/DDBJ databases">
        <title>Draft genome sequence of Acetobacterium bakii DSM 8293, a potential psychrophilic chemical producer through syngas fermentation.</title>
        <authorList>
            <person name="Song Y."/>
            <person name="Hwang S."/>
            <person name="Cho B.-K."/>
        </authorList>
    </citation>
    <scope>NUCLEOTIDE SEQUENCE [LARGE SCALE GENOMIC DNA]</scope>
    <source>
        <strain evidence="4">DSM 8239</strain>
    </source>
</reference>
<name>A0A0L6U1Y7_9FIRM</name>